<proteinExistence type="inferred from homology"/>
<evidence type="ECO:0000313" key="3">
    <source>
        <dbReference type="EMBL" id="TNC27571.1"/>
    </source>
</evidence>
<comment type="similarity">
    <text evidence="1">Belongs to the short-chain dehydrogenases/reductases (SDR) family.</text>
</comment>
<evidence type="ECO:0000256" key="1">
    <source>
        <dbReference type="ARBA" id="ARBA00006484"/>
    </source>
</evidence>
<reference evidence="3 4" key="1">
    <citation type="submission" date="2019-05" db="EMBL/GenBank/DDBJ databases">
        <title>Mumia sp. nov., isolated from the intestinal contents of plateau pika (Ochotona curzoniae) in the Qinghai-Tibet plateau of China.</title>
        <authorList>
            <person name="Tian Z."/>
        </authorList>
    </citation>
    <scope>NUCLEOTIDE SEQUENCE [LARGE SCALE GENOMIC DNA]</scope>
    <source>
        <strain evidence="4">527</strain>
    </source>
</reference>
<dbReference type="SUPFAM" id="SSF51735">
    <property type="entry name" value="NAD(P)-binding Rossmann-fold domains"/>
    <property type="match status" value="1"/>
</dbReference>
<dbReference type="OrthoDB" id="5115951at2"/>
<dbReference type="PANTHER" id="PTHR43669">
    <property type="entry name" value="5-KETO-D-GLUCONATE 5-REDUCTASE"/>
    <property type="match status" value="1"/>
</dbReference>
<evidence type="ECO:0000313" key="4">
    <source>
        <dbReference type="Proteomes" id="UP000306740"/>
    </source>
</evidence>
<dbReference type="GO" id="GO:0016491">
    <property type="term" value="F:oxidoreductase activity"/>
    <property type="evidence" value="ECO:0007669"/>
    <property type="project" value="UniProtKB-KW"/>
</dbReference>
<dbReference type="EMBL" id="VDFR01000237">
    <property type="protein sequence ID" value="TNC27571.1"/>
    <property type="molecule type" value="Genomic_DNA"/>
</dbReference>
<keyword evidence="2 3" id="KW-0560">Oxidoreductase</keyword>
<dbReference type="InterPro" id="IPR036291">
    <property type="entry name" value="NAD(P)-bd_dom_sf"/>
</dbReference>
<dbReference type="PRINTS" id="PR00081">
    <property type="entry name" value="GDHRDH"/>
</dbReference>
<comment type="caution">
    <text evidence="3">The sequence shown here is derived from an EMBL/GenBank/DDBJ whole genome shotgun (WGS) entry which is preliminary data.</text>
</comment>
<name>A0A5C4M8J9_9ACTN</name>
<dbReference type="NCBIfam" id="NF005912">
    <property type="entry name" value="PRK07904.1"/>
    <property type="match status" value="1"/>
</dbReference>
<dbReference type="Gene3D" id="3.40.50.720">
    <property type="entry name" value="NAD(P)-binding Rossmann-like Domain"/>
    <property type="match status" value="1"/>
</dbReference>
<gene>
    <name evidence="3" type="ORF">FHE65_34125</name>
</gene>
<dbReference type="Proteomes" id="UP000306740">
    <property type="component" value="Unassembled WGS sequence"/>
</dbReference>
<dbReference type="CDD" id="cd05233">
    <property type="entry name" value="SDR_c"/>
    <property type="match status" value="1"/>
</dbReference>
<sequence>MIDATGTPQSLLLLGGTSDIGLAIVHAYAQRRAGLRVVLAARPSPRRDAASEAVRGWGATVETVDFDAHDLESHARVVEEAAAGGDIDLAVVAFGLLGDNEKAWQDVEVAAEIATVNYTAAVTVGVALGGLVRRQGHGRIVALSSVAGERPRRSNFVYGSTKAGFDSFYTGLGEALRPCGGSVLVVRPGFVHSSMTAGLDPAPLAVSPDDVAAAVVSAVAAGREQIWVPRTMRTVMSGLRHLPRPVFRRLPI</sequence>
<accession>A0A5C4M8J9</accession>
<dbReference type="RefSeq" id="WP_139107346.1">
    <property type="nucleotide sequence ID" value="NZ_VDFR01000237.1"/>
</dbReference>
<evidence type="ECO:0000256" key="2">
    <source>
        <dbReference type="ARBA" id="ARBA00023002"/>
    </source>
</evidence>
<dbReference type="PANTHER" id="PTHR43669:SF6">
    <property type="entry name" value="DECAPRENYLPHOSPHORYL-2-KETO-BETA-D-ERYTHRO-PENTOSE REDUCTASE"/>
    <property type="match status" value="1"/>
</dbReference>
<dbReference type="EC" id="1.1.1.333" evidence="3"/>
<organism evidence="3 4">
    <name type="scientific">Mumia zhuanghuii</name>
    <dbReference type="NCBI Taxonomy" id="2585211"/>
    <lineage>
        <taxon>Bacteria</taxon>
        <taxon>Bacillati</taxon>
        <taxon>Actinomycetota</taxon>
        <taxon>Actinomycetes</taxon>
        <taxon>Propionibacteriales</taxon>
        <taxon>Nocardioidaceae</taxon>
        <taxon>Mumia</taxon>
    </lineage>
</organism>
<protein>
    <submittedName>
        <fullName evidence="3">Decaprenylphospho-beta-D-erythro-pentofuranosid-2-ulose 2-reductase</fullName>
        <ecNumber evidence="3">1.1.1.333</ecNumber>
    </submittedName>
</protein>
<dbReference type="Pfam" id="PF00106">
    <property type="entry name" value="adh_short"/>
    <property type="match status" value="1"/>
</dbReference>
<dbReference type="InterPro" id="IPR002347">
    <property type="entry name" value="SDR_fam"/>
</dbReference>
<dbReference type="AlphaFoldDB" id="A0A5C4M8J9"/>